<evidence type="ECO:0000313" key="2">
    <source>
        <dbReference type="EMBL" id="KXJ88893.1"/>
    </source>
</evidence>
<dbReference type="AlphaFoldDB" id="A0A136IVJ2"/>
<dbReference type="OrthoDB" id="4360681at2759"/>
<keyword evidence="3" id="KW-1185">Reference proteome</keyword>
<dbReference type="Proteomes" id="UP000070501">
    <property type="component" value="Unassembled WGS sequence"/>
</dbReference>
<dbReference type="InParanoid" id="A0A136IVJ2"/>
<name>A0A136IVJ2_9PEZI</name>
<evidence type="ECO:0000313" key="3">
    <source>
        <dbReference type="Proteomes" id="UP000070501"/>
    </source>
</evidence>
<reference evidence="3" key="1">
    <citation type="submission" date="2016-02" db="EMBL/GenBank/DDBJ databases">
        <title>Draft genome sequence of Microdochium bolleyi, a fungal endophyte of beachgrass.</title>
        <authorList>
            <consortium name="DOE Joint Genome Institute"/>
            <person name="David A.S."/>
            <person name="May G."/>
            <person name="Haridas S."/>
            <person name="Lim J."/>
            <person name="Wang M."/>
            <person name="Labutti K."/>
            <person name="Lipzen A."/>
            <person name="Barry K."/>
            <person name="Grigoriev I.V."/>
        </authorList>
    </citation>
    <scope>NUCLEOTIDE SEQUENCE [LARGE SCALE GENOMIC DNA]</scope>
    <source>
        <strain evidence="3">J235TASD1</strain>
    </source>
</reference>
<proteinExistence type="predicted"/>
<feature type="region of interest" description="Disordered" evidence="1">
    <location>
        <begin position="1"/>
        <end position="25"/>
    </location>
</feature>
<accession>A0A136IVJ2</accession>
<dbReference type="STRING" id="196109.A0A136IVJ2"/>
<organism evidence="2 3">
    <name type="scientific">Microdochium bolleyi</name>
    <dbReference type="NCBI Taxonomy" id="196109"/>
    <lineage>
        <taxon>Eukaryota</taxon>
        <taxon>Fungi</taxon>
        <taxon>Dikarya</taxon>
        <taxon>Ascomycota</taxon>
        <taxon>Pezizomycotina</taxon>
        <taxon>Sordariomycetes</taxon>
        <taxon>Xylariomycetidae</taxon>
        <taxon>Xylariales</taxon>
        <taxon>Microdochiaceae</taxon>
        <taxon>Microdochium</taxon>
    </lineage>
</organism>
<dbReference type="EMBL" id="KQ964257">
    <property type="protein sequence ID" value="KXJ88893.1"/>
    <property type="molecule type" value="Genomic_DNA"/>
</dbReference>
<gene>
    <name evidence="2" type="ORF">Micbo1qcDRAFT_214061</name>
</gene>
<protein>
    <submittedName>
        <fullName evidence="2">Uncharacterized protein</fullName>
    </submittedName>
</protein>
<evidence type="ECO:0000256" key="1">
    <source>
        <dbReference type="SAM" id="MobiDB-lite"/>
    </source>
</evidence>
<sequence length="444" mass="48481">MAVGLTPPSSSPMDQERRHRPSRKPVRFNEAYESLVQAARDLRIRAQLTGCQRRRVLEAVAVLHEAQAGSKKQEYRVFLHHVHRRAGPHCVLLCACQLGQHKVTTMRKADRTELIDRLERERAAESISCPVLHRLATQHGIPEFLDGCAILKSDAQTSGSSFADFGTTIQSTGTASYVNYGDPRLTLLEGYDYPYIESVVEVLGEALGASVRRIPLGAVRRHVESADKTCGIWSSPSGEEALLDSAWGLDTSGSGSSSSTRSSSLHEDDVQLFHQTHQHRAAATIAFPEIGNSAVECLISLDLQDWSVETLARNLFGIETLVFPGRVNGLGRAESSSKSARTVAALGGCGARLTTWAPEVTLTGVKRAALLDVLGPELDRAMQTSFIRRVESLAGRDETDCVSMSLTENGAFLNLALSREGIRIWRRLTSRPRGTASEQGLARE</sequence>